<keyword evidence="3" id="KW-1185">Reference proteome</keyword>
<reference evidence="2" key="1">
    <citation type="submission" date="2019-11" db="EMBL/GenBank/DDBJ databases">
        <authorList>
            <person name="Liu Y."/>
            <person name="Hou J."/>
            <person name="Li T.-Q."/>
            <person name="Guan C.-H."/>
            <person name="Wu X."/>
            <person name="Wu H.-Z."/>
            <person name="Ling F."/>
            <person name="Zhang R."/>
            <person name="Shi X.-G."/>
            <person name="Ren J.-P."/>
            <person name="Chen E.-F."/>
            <person name="Sun J.-M."/>
        </authorList>
    </citation>
    <scope>NUCLEOTIDE SEQUENCE</scope>
    <source>
        <strain evidence="2">Adult_tree_wgs_1</strain>
        <tissue evidence="2">Leaves</tissue>
    </source>
</reference>
<gene>
    <name evidence="2" type="ORF">RHSIM_Rhsim09G0045500</name>
</gene>
<sequence>MITPQVHVADINRALAFNGQGTHLAGRARVAQVLFSYWASYSEIIDRRTRAADNPDLLAPSSSNHDQGRSSRSQTPPFPDKPIQLAEEASSLTSSDYSPSPPQEMNQPINLSNLLTNPGAGRGRDTARGRRDAQGHGRQAFIQSDAPPGFSPSEVAESHHDKRQRIESSTTGTIPPEGTLTTRRTTASNEDVAEEEDSLDRELNAHVSE</sequence>
<protein>
    <submittedName>
        <fullName evidence="2">Uncharacterized protein</fullName>
    </submittedName>
</protein>
<feature type="compositionally biased region" description="Polar residues" evidence="1">
    <location>
        <begin position="103"/>
        <end position="116"/>
    </location>
</feature>
<feature type="region of interest" description="Disordered" evidence="1">
    <location>
        <begin position="55"/>
        <end position="209"/>
    </location>
</feature>
<accession>A0A834GHZ8</accession>
<organism evidence="2 3">
    <name type="scientific">Rhododendron simsii</name>
    <name type="common">Sims's rhododendron</name>
    <dbReference type="NCBI Taxonomy" id="118357"/>
    <lineage>
        <taxon>Eukaryota</taxon>
        <taxon>Viridiplantae</taxon>
        <taxon>Streptophyta</taxon>
        <taxon>Embryophyta</taxon>
        <taxon>Tracheophyta</taxon>
        <taxon>Spermatophyta</taxon>
        <taxon>Magnoliopsida</taxon>
        <taxon>eudicotyledons</taxon>
        <taxon>Gunneridae</taxon>
        <taxon>Pentapetalae</taxon>
        <taxon>asterids</taxon>
        <taxon>Ericales</taxon>
        <taxon>Ericaceae</taxon>
        <taxon>Ericoideae</taxon>
        <taxon>Rhodoreae</taxon>
        <taxon>Rhododendron</taxon>
    </lineage>
</organism>
<name>A0A834GHZ8_RHOSS</name>
<evidence type="ECO:0000313" key="3">
    <source>
        <dbReference type="Proteomes" id="UP000626092"/>
    </source>
</evidence>
<feature type="compositionally biased region" description="Basic and acidic residues" evidence="1">
    <location>
        <begin position="122"/>
        <end position="135"/>
    </location>
</feature>
<dbReference type="Proteomes" id="UP000626092">
    <property type="component" value="Unassembled WGS sequence"/>
</dbReference>
<evidence type="ECO:0000256" key="1">
    <source>
        <dbReference type="SAM" id="MobiDB-lite"/>
    </source>
</evidence>
<evidence type="ECO:0000313" key="2">
    <source>
        <dbReference type="EMBL" id="KAF7132396.1"/>
    </source>
</evidence>
<feature type="compositionally biased region" description="Polar residues" evidence="1">
    <location>
        <begin position="60"/>
        <end position="75"/>
    </location>
</feature>
<feature type="compositionally biased region" description="Basic and acidic residues" evidence="1">
    <location>
        <begin position="156"/>
        <end position="166"/>
    </location>
</feature>
<comment type="caution">
    <text evidence="2">The sequence shown here is derived from an EMBL/GenBank/DDBJ whole genome shotgun (WGS) entry which is preliminary data.</text>
</comment>
<proteinExistence type="predicted"/>
<dbReference type="EMBL" id="WJXA01000009">
    <property type="protein sequence ID" value="KAF7132396.1"/>
    <property type="molecule type" value="Genomic_DNA"/>
</dbReference>
<dbReference type="AlphaFoldDB" id="A0A834GHZ8"/>
<feature type="compositionally biased region" description="Polar residues" evidence="1">
    <location>
        <begin position="167"/>
        <end position="189"/>
    </location>
</feature>
<feature type="compositionally biased region" description="Basic and acidic residues" evidence="1">
    <location>
        <begin position="200"/>
        <end position="209"/>
    </location>
</feature>